<proteinExistence type="predicted"/>
<feature type="transmembrane region" description="Helical" evidence="1">
    <location>
        <begin position="198"/>
        <end position="222"/>
    </location>
</feature>
<dbReference type="PANTHER" id="PTHR30188:SF13">
    <property type="entry name" value="CONSERVED HYPOTHETICAL INTEGRAL MEMBRANE PROTEIN YRBE3B"/>
    <property type="match status" value="1"/>
</dbReference>
<evidence type="ECO:0000256" key="1">
    <source>
        <dbReference type="SAM" id="Phobius"/>
    </source>
</evidence>
<dbReference type="Pfam" id="PF02405">
    <property type="entry name" value="MlaE"/>
    <property type="match status" value="1"/>
</dbReference>
<keyword evidence="3" id="KW-1185">Reference proteome</keyword>
<evidence type="ECO:0000313" key="3">
    <source>
        <dbReference type="Proteomes" id="UP000277094"/>
    </source>
</evidence>
<dbReference type="Proteomes" id="UP000277094">
    <property type="component" value="Unassembled WGS sequence"/>
</dbReference>
<keyword evidence="1" id="KW-0812">Transmembrane</keyword>
<comment type="caution">
    <text evidence="2">The sequence shown here is derived from an EMBL/GenBank/DDBJ whole genome shotgun (WGS) entry which is preliminary data.</text>
</comment>
<dbReference type="EMBL" id="RJSG01000002">
    <property type="protein sequence ID" value="RNL80299.1"/>
    <property type="molecule type" value="Genomic_DNA"/>
</dbReference>
<dbReference type="OrthoDB" id="3745645at2"/>
<feature type="transmembrane region" description="Helical" evidence="1">
    <location>
        <begin position="67"/>
        <end position="87"/>
    </location>
</feature>
<dbReference type="PANTHER" id="PTHR30188">
    <property type="entry name" value="ABC TRANSPORTER PERMEASE PROTEIN-RELATED"/>
    <property type="match status" value="1"/>
</dbReference>
<dbReference type="GO" id="GO:0043190">
    <property type="term" value="C:ATP-binding cassette (ABC) transporter complex"/>
    <property type="evidence" value="ECO:0007669"/>
    <property type="project" value="InterPro"/>
</dbReference>
<feature type="transmembrane region" description="Helical" evidence="1">
    <location>
        <begin position="7"/>
        <end position="31"/>
    </location>
</feature>
<organism evidence="2 3">
    <name type="scientific">Nocardioides marmorisolisilvae</name>
    <dbReference type="NCBI Taxonomy" id="1542737"/>
    <lineage>
        <taxon>Bacteria</taxon>
        <taxon>Bacillati</taxon>
        <taxon>Actinomycetota</taxon>
        <taxon>Actinomycetes</taxon>
        <taxon>Propionibacteriales</taxon>
        <taxon>Nocardioidaceae</taxon>
        <taxon>Nocardioides</taxon>
    </lineage>
</organism>
<sequence>MKVLADIALGSGGMAVVGGTVGVMIALSFAIGAEVGLQSHSTLDQIGATNFSAFLSAYFNTRESAPLIAGVAMAATIGCGFTAQLGAMRIGEEVDALEVMAVPSIPFLVTTRMVAAVLAVTPLYAIGLFASYLATRLVTVSYFGQSHGTFDHYFSQYLSPADVGWSFLKVFVFAIVIILIHCYYGFFAGGGPAGVGIAVGQAIRTSIVVLTVSDFFISFAIWGSSTTVRITG</sequence>
<dbReference type="AlphaFoldDB" id="A0A3N0DXH4"/>
<dbReference type="GO" id="GO:0005548">
    <property type="term" value="F:phospholipid transporter activity"/>
    <property type="evidence" value="ECO:0007669"/>
    <property type="project" value="TreeGrafter"/>
</dbReference>
<reference evidence="2 3" key="1">
    <citation type="submission" date="2018-11" db="EMBL/GenBank/DDBJ databases">
        <authorList>
            <person name="Li F."/>
        </authorList>
    </citation>
    <scope>NUCLEOTIDE SEQUENCE [LARGE SCALE GENOMIC DNA]</scope>
    <source>
        <strain evidence="2 3">KIS18-7</strain>
    </source>
</reference>
<feature type="transmembrane region" description="Helical" evidence="1">
    <location>
        <begin position="165"/>
        <end position="186"/>
    </location>
</feature>
<protein>
    <submittedName>
        <fullName evidence="2">ABC transporter permease</fullName>
    </submittedName>
</protein>
<keyword evidence="1" id="KW-1133">Transmembrane helix</keyword>
<name>A0A3N0DXH4_9ACTN</name>
<evidence type="ECO:0000313" key="2">
    <source>
        <dbReference type="EMBL" id="RNL80299.1"/>
    </source>
</evidence>
<accession>A0A3N0DXH4</accession>
<keyword evidence="1" id="KW-0472">Membrane</keyword>
<gene>
    <name evidence="2" type="ORF">EFL95_04650</name>
</gene>
<dbReference type="InterPro" id="IPR030802">
    <property type="entry name" value="Permease_MalE"/>
</dbReference>